<evidence type="ECO:0000313" key="4">
    <source>
        <dbReference type="EMBL" id="GAQ78380.1"/>
    </source>
</evidence>
<reference evidence="4 5" key="1">
    <citation type="journal article" date="2014" name="Nat. Commun.">
        <title>Klebsormidium flaccidum genome reveals primary factors for plant terrestrial adaptation.</title>
        <authorList>
            <person name="Hori K."/>
            <person name="Maruyama F."/>
            <person name="Fujisawa T."/>
            <person name="Togashi T."/>
            <person name="Yamamoto N."/>
            <person name="Seo M."/>
            <person name="Sato S."/>
            <person name="Yamada T."/>
            <person name="Mori H."/>
            <person name="Tajima N."/>
            <person name="Moriyama T."/>
            <person name="Ikeuchi M."/>
            <person name="Watanabe M."/>
            <person name="Wada H."/>
            <person name="Kobayashi K."/>
            <person name="Saito M."/>
            <person name="Masuda T."/>
            <person name="Sasaki-Sekimoto Y."/>
            <person name="Mashiguchi K."/>
            <person name="Awai K."/>
            <person name="Shimojima M."/>
            <person name="Masuda S."/>
            <person name="Iwai M."/>
            <person name="Nobusawa T."/>
            <person name="Narise T."/>
            <person name="Kondo S."/>
            <person name="Saito H."/>
            <person name="Sato R."/>
            <person name="Murakawa M."/>
            <person name="Ihara Y."/>
            <person name="Oshima-Yamada Y."/>
            <person name="Ohtaka K."/>
            <person name="Satoh M."/>
            <person name="Sonobe K."/>
            <person name="Ishii M."/>
            <person name="Ohtani R."/>
            <person name="Kanamori-Sato M."/>
            <person name="Honoki R."/>
            <person name="Miyazaki D."/>
            <person name="Mochizuki H."/>
            <person name="Umetsu J."/>
            <person name="Higashi K."/>
            <person name="Shibata D."/>
            <person name="Kamiya Y."/>
            <person name="Sato N."/>
            <person name="Nakamura Y."/>
            <person name="Tabata S."/>
            <person name="Ida S."/>
            <person name="Kurokawa K."/>
            <person name="Ohta H."/>
        </authorList>
    </citation>
    <scope>NUCLEOTIDE SEQUENCE [LARGE SCALE GENOMIC DNA]</scope>
    <source>
        <strain evidence="4 5">NIES-2285</strain>
    </source>
</reference>
<sequence length="892" mass="96410">MANSVLRSSVKEEKDGVSNSFRHKEVGTEQLGCESGSDCSLNKQGVPSCTNCRSLFWEQVKRHTPRRELGCWYQLECSLSALAWMDGNAAAKGVSGDHGRIIQENDSLDWLKDRLQGLGHPLPDNRLPFTPDWGDGASGWNNASGNTSRPASGGNLQGRFPPMAQVIGPSGGVQSAFMPFQAPLVPPLASSMNVREAPAVPPPNRFRLFGFWVESAAAESGRDLGSLLGGQKGGFQEQQDEGWEQQLSQVDGESERQFRSSLEGEERRDQPRLQNVGIGAWASIETFARNTAFWKGEEGAPHEDVNPGLQWRVPLGNERQAPQERNLLQGGGAWQYLERRSSGEKGDLASQKLHFGPESLLLYGGKTDPVAGGFGFFREDAAYLKRQRAPEQLAQRSLKAAQNVNDDSSGVAGGVGETAKGGADGGWFDLSKETTGGLINIFEEDLRPKRMWSKAGTTGAAAPGAGGLHIIPFQLTTAGGFAGLEGVTNSRSRHPPRTEAPEQQAGRSSARLDTSAQAPVGARGPKSRADWMAEQAAHELLTLAFAQQVEEAPPQGPPAEARQKAASLFKSHPSDVSIQRSESLDPAHSVAQISADTPSSEDDQPLARRQGGGATPTKPQKESPQVNRLPLLTEKGHSQSVAASLQVAENEAAVEADDRCNYHSGKAKKGWRCKNPKLKGFKICVFHRKQRLDRRQMSAAASPSAKSSPATGASAPPNAQPAKPPPSSAIPRPPKKRPHAFLDLSPGGTQPSPEESDKQPPRRKRRSLPKPRNRLVPNTVSGGTQAIEGASPSRKRGVQAEETMGGGSERKEETHGDEHAAEGGTGGGLASPPGKELADEERCTYRSGAQGKWRCKRQRHANFKFCQFHRESQKKYWDKKNQARRMLDKKKS</sequence>
<keyword evidence="1" id="KW-0539">Nucleus</keyword>
<gene>
    <name evidence="4" type="ORF">KFL_000120270</name>
</gene>
<feature type="domain" description="WRC" evidence="3">
    <location>
        <begin position="837"/>
        <end position="883"/>
    </location>
</feature>
<accession>A0A1Y1HIP7</accession>
<feature type="compositionally biased region" description="Basic and acidic residues" evidence="2">
    <location>
        <begin position="808"/>
        <end position="821"/>
    </location>
</feature>
<feature type="compositionally biased region" description="Polar residues" evidence="2">
    <location>
        <begin position="505"/>
        <end position="517"/>
    </location>
</feature>
<feature type="region of interest" description="Disordered" evidence="2">
    <location>
        <begin position="484"/>
        <end position="530"/>
    </location>
</feature>
<name>A0A1Y1HIP7_KLENI</name>
<feature type="compositionally biased region" description="Basic and acidic residues" evidence="2">
    <location>
        <begin position="253"/>
        <end position="271"/>
    </location>
</feature>
<dbReference type="InterPro" id="IPR014977">
    <property type="entry name" value="WRC_dom"/>
</dbReference>
<evidence type="ECO:0000256" key="1">
    <source>
        <dbReference type="ARBA" id="ARBA00023242"/>
    </source>
</evidence>
<feature type="region of interest" description="Disordered" evidence="2">
    <location>
        <begin position="247"/>
        <end position="271"/>
    </location>
</feature>
<evidence type="ECO:0000259" key="3">
    <source>
        <dbReference type="PROSITE" id="PS51667"/>
    </source>
</evidence>
<dbReference type="AlphaFoldDB" id="A0A1Y1HIP7"/>
<keyword evidence="5" id="KW-1185">Reference proteome</keyword>
<feature type="region of interest" description="Disordered" evidence="2">
    <location>
        <begin position="134"/>
        <end position="160"/>
    </location>
</feature>
<feature type="region of interest" description="Disordered" evidence="2">
    <location>
        <begin position="550"/>
        <end position="644"/>
    </location>
</feature>
<feature type="domain" description="WRC" evidence="3">
    <location>
        <begin position="654"/>
        <end position="702"/>
    </location>
</feature>
<feature type="compositionally biased region" description="Polar residues" evidence="2">
    <location>
        <begin position="139"/>
        <end position="150"/>
    </location>
</feature>
<organism evidence="4 5">
    <name type="scientific">Klebsormidium nitens</name>
    <name type="common">Green alga</name>
    <name type="synonym">Ulothrix nitens</name>
    <dbReference type="NCBI Taxonomy" id="105231"/>
    <lineage>
        <taxon>Eukaryota</taxon>
        <taxon>Viridiplantae</taxon>
        <taxon>Streptophyta</taxon>
        <taxon>Klebsormidiophyceae</taxon>
        <taxon>Klebsormidiales</taxon>
        <taxon>Klebsormidiaceae</taxon>
        <taxon>Klebsormidium</taxon>
    </lineage>
</organism>
<feature type="region of interest" description="Disordered" evidence="2">
    <location>
        <begin position="691"/>
        <end position="851"/>
    </location>
</feature>
<evidence type="ECO:0000313" key="5">
    <source>
        <dbReference type="Proteomes" id="UP000054558"/>
    </source>
</evidence>
<dbReference type="Proteomes" id="UP000054558">
    <property type="component" value="Unassembled WGS sequence"/>
</dbReference>
<feature type="compositionally biased region" description="Low complexity" evidence="2">
    <location>
        <begin position="698"/>
        <end position="717"/>
    </location>
</feature>
<dbReference type="EMBL" id="DF236961">
    <property type="protein sequence ID" value="GAQ78380.1"/>
    <property type="molecule type" value="Genomic_DNA"/>
</dbReference>
<feature type="compositionally biased region" description="Basic residues" evidence="2">
    <location>
        <begin position="761"/>
        <end position="773"/>
    </location>
</feature>
<evidence type="ECO:0000256" key="2">
    <source>
        <dbReference type="SAM" id="MobiDB-lite"/>
    </source>
</evidence>
<protein>
    <recommendedName>
        <fullName evidence="3">WRC domain-containing protein</fullName>
    </recommendedName>
</protein>
<proteinExistence type="predicted"/>
<dbReference type="PROSITE" id="PS51667">
    <property type="entry name" value="WRC"/>
    <property type="match status" value="2"/>
</dbReference>
<feature type="compositionally biased region" description="Pro residues" evidence="2">
    <location>
        <begin position="718"/>
        <end position="732"/>
    </location>
</feature>